<gene>
    <name evidence="2" type="ORF">ASIM_LOCUS3603</name>
</gene>
<evidence type="ECO:0000256" key="1">
    <source>
        <dbReference type="SAM" id="Phobius"/>
    </source>
</evidence>
<sequence>MDETTIEPMKLEDCLAMNQNKRFNDVALLAVGENKWESQVPTHYSYGFFGSTCYPVINYQIEKGFILIGEDSQLFSDFGELTGCPIKWNNCTTERRTIWWNVSSIQTQCPYEEIGTYSALKKGSHFLIKELQASLIMASSERNDTKACQFYKPKFMENDIVLSVLAKRDVVRPKRSKKDNTTEILNQEKIWEATQLESPEDSEWDPENPKFQFMVDELQDEIKSQVNIALREDCATRNMVIDVIKYITHNNATTAAKLLLQRNDLRAERGHEGLWISPCKNNETKVNEYPIVFKAGVLSHYNQRKIDLALKLISEEKWIAVKTKRKEDHPEENEEGIIATETEHFIDRVTEDFNIASRGIQQIIEELSEPWVLISISIVAIIALALLLMIFFRCNVFRIVFLIFKICKTKRRKWVRHAERKQSQSELEELRSIDRTIQLNVIPKKAKSTTIYQKLEFRPMEESF</sequence>
<accession>A0A0M3J870</accession>
<reference evidence="2 3" key="2">
    <citation type="submission" date="2018-11" db="EMBL/GenBank/DDBJ databases">
        <authorList>
            <consortium name="Pathogen Informatics"/>
        </authorList>
    </citation>
    <scope>NUCLEOTIDE SEQUENCE [LARGE SCALE GENOMIC DNA]</scope>
</reference>
<reference evidence="4" key="1">
    <citation type="submission" date="2017-02" db="UniProtKB">
        <authorList>
            <consortium name="WormBaseParasite"/>
        </authorList>
    </citation>
    <scope>IDENTIFICATION</scope>
</reference>
<dbReference type="OrthoDB" id="5847693at2759"/>
<protein>
    <submittedName>
        <fullName evidence="4">Glycoprotein</fullName>
    </submittedName>
</protein>
<feature type="transmembrane region" description="Helical" evidence="1">
    <location>
        <begin position="371"/>
        <end position="404"/>
    </location>
</feature>
<proteinExistence type="predicted"/>
<evidence type="ECO:0000313" key="4">
    <source>
        <dbReference type="WBParaSite" id="ASIM_0000377201-mRNA-1"/>
    </source>
</evidence>
<dbReference type="EMBL" id="UYRR01005712">
    <property type="protein sequence ID" value="VDK21975.1"/>
    <property type="molecule type" value="Genomic_DNA"/>
</dbReference>
<dbReference type="Proteomes" id="UP000267096">
    <property type="component" value="Unassembled WGS sequence"/>
</dbReference>
<keyword evidence="3" id="KW-1185">Reference proteome</keyword>
<keyword evidence="1" id="KW-0472">Membrane</keyword>
<evidence type="ECO:0000313" key="3">
    <source>
        <dbReference type="Proteomes" id="UP000267096"/>
    </source>
</evidence>
<keyword evidence="1" id="KW-0812">Transmembrane</keyword>
<keyword evidence="1" id="KW-1133">Transmembrane helix</keyword>
<dbReference type="AlphaFoldDB" id="A0A0M3J870"/>
<dbReference type="WBParaSite" id="ASIM_0000377201-mRNA-1">
    <property type="protein sequence ID" value="ASIM_0000377201-mRNA-1"/>
    <property type="gene ID" value="ASIM_0000377201"/>
</dbReference>
<evidence type="ECO:0000313" key="2">
    <source>
        <dbReference type="EMBL" id="VDK21975.1"/>
    </source>
</evidence>
<organism evidence="4">
    <name type="scientific">Anisakis simplex</name>
    <name type="common">Herring worm</name>
    <dbReference type="NCBI Taxonomy" id="6269"/>
    <lineage>
        <taxon>Eukaryota</taxon>
        <taxon>Metazoa</taxon>
        <taxon>Ecdysozoa</taxon>
        <taxon>Nematoda</taxon>
        <taxon>Chromadorea</taxon>
        <taxon>Rhabditida</taxon>
        <taxon>Spirurina</taxon>
        <taxon>Ascaridomorpha</taxon>
        <taxon>Ascaridoidea</taxon>
        <taxon>Anisakidae</taxon>
        <taxon>Anisakis</taxon>
        <taxon>Anisakis simplex complex</taxon>
    </lineage>
</organism>
<name>A0A0M3J870_ANISI</name>